<dbReference type="RefSeq" id="WP_093418741.1">
    <property type="nucleotide sequence ID" value="NZ_FOXA01000003.1"/>
</dbReference>
<reference evidence="1 2" key="1">
    <citation type="submission" date="2016-10" db="EMBL/GenBank/DDBJ databases">
        <authorList>
            <person name="de Groot N.N."/>
        </authorList>
    </citation>
    <scope>NUCLEOTIDE SEQUENCE [LARGE SCALE GENOMIC DNA]</scope>
    <source>
        <strain evidence="1 2">DSM 19547</strain>
    </source>
</reference>
<protein>
    <submittedName>
        <fullName evidence="1">Uncharacterized protein</fullName>
    </submittedName>
</protein>
<accession>A0A1I5MYQ4</accession>
<gene>
    <name evidence="1" type="ORF">SAMN04488047_10314</name>
</gene>
<dbReference type="Proteomes" id="UP000199356">
    <property type="component" value="Unassembled WGS sequence"/>
</dbReference>
<dbReference type="AlphaFoldDB" id="A0A1I5MYQ4"/>
<evidence type="ECO:0000313" key="1">
    <source>
        <dbReference type="EMBL" id="SFP14673.1"/>
    </source>
</evidence>
<name>A0A1I5MYQ4_9RHOB</name>
<dbReference type="STRING" id="441119.SAMN04488047_10314"/>
<organism evidence="1 2">
    <name type="scientific">Tranquillimonas alkanivorans</name>
    <dbReference type="NCBI Taxonomy" id="441119"/>
    <lineage>
        <taxon>Bacteria</taxon>
        <taxon>Pseudomonadati</taxon>
        <taxon>Pseudomonadota</taxon>
        <taxon>Alphaproteobacteria</taxon>
        <taxon>Rhodobacterales</taxon>
        <taxon>Roseobacteraceae</taxon>
        <taxon>Tranquillimonas</taxon>
    </lineage>
</organism>
<keyword evidence="2" id="KW-1185">Reference proteome</keyword>
<evidence type="ECO:0000313" key="2">
    <source>
        <dbReference type="Proteomes" id="UP000199356"/>
    </source>
</evidence>
<proteinExistence type="predicted"/>
<sequence>MTAQTQTAARGAMPVGALETLPPDQARLVRYLRLWCDGPDGQAALWNELATRMGPTEGRACLSAFEAAVGMLLRHSRRPLMRHHLECSCVGADEAVFAEFFTAAATGEREDAMMLAVLLVHPAMLMPLVDAAQQAGLRLRRGAPQAPLHDRQPLTMTRH</sequence>
<dbReference type="EMBL" id="FOXA01000003">
    <property type="protein sequence ID" value="SFP14673.1"/>
    <property type="molecule type" value="Genomic_DNA"/>
</dbReference>